<dbReference type="Proteomes" id="UP001214521">
    <property type="component" value="Unassembled WGS sequence"/>
</dbReference>
<accession>A0AAI9CAX6</accession>
<dbReference type="AlphaFoldDB" id="A0AAI9CAX6"/>
<name>A0AAI9CAX6_STEMA</name>
<dbReference type="EMBL" id="ABLOMU010000017">
    <property type="protein sequence ID" value="EKT4441282.1"/>
    <property type="molecule type" value="Genomic_DNA"/>
</dbReference>
<evidence type="ECO:0000313" key="2">
    <source>
        <dbReference type="EMBL" id="EKT4441282.1"/>
    </source>
</evidence>
<protein>
    <submittedName>
        <fullName evidence="2">Uncharacterized protein</fullName>
    </submittedName>
</protein>
<gene>
    <name evidence="2" type="ORF">QEK83_001932</name>
</gene>
<proteinExistence type="predicted"/>
<evidence type="ECO:0000256" key="1">
    <source>
        <dbReference type="SAM" id="MobiDB-lite"/>
    </source>
</evidence>
<reference evidence="2" key="1">
    <citation type="submission" date="2022-07" db="EMBL/GenBank/DDBJ databases">
        <authorList>
            <consortium name="Clinical and Environmental Microbiology Branch: Whole genome sequencing antimicrobial resistance pathogens in the healthcare setting"/>
        </authorList>
    </citation>
    <scope>NUCLEOTIDE SEQUENCE</scope>
    <source>
        <strain evidence="2">Stenotrophomonas_maltophilia_2021CK-00905</strain>
    </source>
</reference>
<comment type="caution">
    <text evidence="2">The sequence shown here is derived from an EMBL/GenBank/DDBJ whole genome shotgun (WGS) entry which is preliminary data.</text>
</comment>
<organism evidence="2 3">
    <name type="scientific">Stenotrophomonas maltophilia</name>
    <name type="common">Pseudomonas maltophilia</name>
    <name type="synonym">Xanthomonas maltophilia</name>
    <dbReference type="NCBI Taxonomy" id="40324"/>
    <lineage>
        <taxon>Bacteria</taxon>
        <taxon>Pseudomonadati</taxon>
        <taxon>Pseudomonadota</taxon>
        <taxon>Gammaproteobacteria</taxon>
        <taxon>Lysobacterales</taxon>
        <taxon>Lysobacteraceae</taxon>
        <taxon>Stenotrophomonas</taxon>
        <taxon>Stenotrophomonas maltophilia group</taxon>
    </lineage>
</organism>
<sequence length="55" mass="6250">MATTEQIEAAQRKLERARAERDSWKGSNRHNYEMASHLVAALEKELANLLSETGH</sequence>
<feature type="region of interest" description="Disordered" evidence="1">
    <location>
        <begin position="1"/>
        <end position="25"/>
    </location>
</feature>
<feature type="compositionally biased region" description="Basic and acidic residues" evidence="1">
    <location>
        <begin position="10"/>
        <end position="24"/>
    </location>
</feature>
<evidence type="ECO:0000313" key="3">
    <source>
        <dbReference type="Proteomes" id="UP001214521"/>
    </source>
</evidence>
<dbReference type="RefSeq" id="WP_164158753.1">
    <property type="nucleotide sequence ID" value="NZ_VKQR01000028.1"/>
</dbReference>